<evidence type="ECO:0000256" key="2">
    <source>
        <dbReference type="ARBA" id="ARBA00022980"/>
    </source>
</evidence>
<evidence type="ECO:0000313" key="6">
    <source>
        <dbReference type="EMBL" id="KAH7550617.1"/>
    </source>
</evidence>
<keyword evidence="3" id="KW-0687">Ribonucleoprotein</keyword>
<sequence>MTAVSKDRPSSSSVVMMVKRDQELEEIRSKTIEEINEEVVDLKGKLFMLRLQISVRNEFKSSEFRRMRKRTKGVLYENLITTDFIDLMINCSRFPNRPLSAILCFINLF</sequence>
<dbReference type="InterPro" id="IPR001854">
    <property type="entry name" value="Ribosomal_uL29"/>
</dbReference>
<dbReference type="SUPFAM" id="SSF46561">
    <property type="entry name" value="Ribosomal protein L29 (L29p)"/>
    <property type="match status" value="1"/>
</dbReference>
<evidence type="ECO:0000256" key="1">
    <source>
        <dbReference type="ARBA" id="ARBA00009254"/>
    </source>
</evidence>
<dbReference type="PANTHER" id="PTHR10916">
    <property type="entry name" value="60S RIBOSOMAL PROTEIN L35/50S RIBOSOMAL PROTEIN L29"/>
    <property type="match status" value="1"/>
</dbReference>
<dbReference type="InterPro" id="IPR036049">
    <property type="entry name" value="Ribosomal_uL29_sf"/>
</dbReference>
<protein>
    <recommendedName>
        <fullName evidence="4">Large ribosomal subunit protein uL29c</fullName>
    </recommendedName>
    <alternativeName>
        <fullName evidence="5">50S ribosomal protein L29, chloroplastic</fullName>
    </alternativeName>
</protein>
<keyword evidence="2" id="KW-0689">Ribosomal protein</keyword>
<dbReference type="EMBL" id="JAFEMO010000013">
    <property type="protein sequence ID" value="KAH7550617.1"/>
    <property type="molecule type" value="Genomic_DNA"/>
</dbReference>
<dbReference type="Gene3D" id="1.10.287.310">
    <property type="match status" value="1"/>
</dbReference>
<evidence type="ECO:0000256" key="4">
    <source>
        <dbReference type="ARBA" id="ARBA00040028"/>
    </source>
</evidence>
<keyword evidence="7" id="KW-1185">Reference proteome</keyword>
<dbReference type="InterPro" id="IPR050063">
    <property type="entry name" value="Ribosomal_protein_uL29"/>
</dbReference>
<evidence type="ECO:0000256" key="3">
    <source>
        <dbReference type="ARBA" id="ARBA00023274"/>
    </source>
</evidence>
<dbReference type="Proteomes" id="UP000827721">
    <property type="component" value="Unassembled WGS sequence"/>
</dbReference>
<reference evidence="6 7" key="1">
    <citation type="submission" date="2021-02" db="EMBL/GenBank/DDBJ databases">
        <title>Plant Genome Project.</title>
        <authorList>
            <person name="Zhang R.-G."/>
        </authorList>
    </citation>
    <scope>NUCLEOTIDE SEQUENCE [LARGE SCALE GENOMIC DNA]</scope>
    <source>
        <tissue evidence="6">Leaves</tissue>
    </source>
</reference>
<gene>
    <name evidence="6" type="ORF">JRO89_XS13G0232600</name>
</gene>
<dbReference type="Pfam" id="PF00831">
    <property type="entry name" value="Ribosomal_L29"/>
    <property type="match status" value="1"/>
</dbReference>
<organism evidence="6 7">
    <name type="scientific">Xanthoceras sorbifolium</name>
    <dbReference type="NCBI Taxonomy" id="99658"/>
    <lineage>
        <taxon>Eukaryota</taxon>
        <taxon>Viridiplantae</taxon>
        <taxon>Streptophyta</taxon>
        <taxon>Embryophyta</taxon>
        <taxon>Tracheophyta</taxon>
        <taxon>Spermatophyta</taxon>
        <taxon>Magnoliopsida</taxon>
        <taxon>eudicotyledons</taxon>
        <taxon>Gunneridae</taxon>
        <taxon>Pentapetalae</taxon>
        <taxon>rosids</taxon>
        <taxon>malvids</taxon>
        <taxon>Sapindales</taxon>
        <taxon>Sapindaceae</taxon>
        <taxon>Xanthoceroideae</taxon>
        <taxon>Xanthoceras</taxon>
    </lineage>
</organism>
<dbReference type="PANTHER" id="PTHR10916:SF0">
    <property type="entry name" value="LARGE RIBOSOMAL SUBUNIT PROTEIN UL29C"/>
    <property type="match status" value="1"/>
</dbReference>
<proteinExistence type="inferred from homology"/>
<evidence type="ECO:0000313" key="7">
    <source>
        <dbReference type="Proteomes" id="UP000827721"/>
    </source>
</evidence>
<accession>A0ABQ8H9L6</accession>
<name>A0ABQ8H9L6_9ROSI</name>
<comment type="similarity">
    <text evidence="1">Belongs to the universal ribosomal protein uL29 family.</text>
</comment>
<comment type="caution">
    <text evidence="6">The sequence shown here is derived from an EMBL/GenBank/DDBJ whole genome shotgun (WGS) entry which is preliminary data.</text>
</comment>
<evidence type="ECO:0000256" key="5">
    <source>
        <dbReference type="ARBA" id="ARBA00042960"/>
    </source>
</evidence>
<dbReference type="NCBIfam" id="TIGR00012">
    <property type="entry name" value="L29"/>
    <property type="match status" value="1"/>
</dbReference>